<dbReference type="Proteomes" id="UP001433638">
    <property type="component" value="Unassembled WGS sequence"/>
</dbReference>
<name>A0ABV1M2N7_9NEIS</name>
<comment type="caution">
    <text evidence="1">The sequence shown here is derived from an EMBL/GenBank/DDBJ whole genome shotgun (WGS) entry which is preliminary data.</text>
</comment>
<dbReference type="EMBL" id="JBEFLD010000002">
    <property type="protein sequence ID" value="MEQ6289600.1"/>
    <property type="molecule type" value="Genomic_DNA"/>
</dbReference>
<evidence type="ECO:0000313" key="2">
    <source>
        <dbReference type="Proteomes" id="UP001433638"/>
    </source>
</evidence>
<evidence type="ECO:0008006" key="3">
    <source>
        <dbReference type="Google" id="ProtNLM"/>
    </source>
</evidence>
<proteinExistence type="predicted"/>
<reference evidence="1" key="1">
    <citation type="submission" date="2024-06" db="EMBL/GenBank/DDBJ databases">
        <title>Genome sequence of Vogesella sp. MAHUQ-64.</title>
        <authorList>
            <person name="Huq M.A."/>
        </authorList>
    </citation>
    <scope>NUCLEOTIDE SEQUENCE</scope>
    <source>
        <strain evidence="1">MAHUQ-64</strain>
    </source>
</reference>
<gene>
    <name evidence="1" type="ORF">ABNW52_03120</name>
</gene>
<organism evidence="1 2">
    <name type="scientific">Vogesella oryzagri</name>
    <dbReference type="NCBI Taxonomy" id="3160864"/>
    <lineage>
        <taxon>Bacteria</taxon>
        <taxon>Pseudomonadati</taxon>
        <taxon>Pseudomonadota</taxon>
        <taxon>Betaproteobacteria</taxon>
        <taxon>Neisseriales</taxon>
        <taxon>Chromobacteriaceae</taxon>
        <taxon>Vogesella</taxon>
    </lineage>
</organism>
<evidence type="ECO:0000313" key="1">
    <source>
        <dbReference type="EMBL" id="MEQ6289600.1"/>
    </source>
</evidence>
<dbReference type="RefSeq" id="WP_349583889.1">
    <property type="nucleotide sequence ID" value="NZ_JBEFLD010000002.1"/>
</dbReference>
<accession>A0ABV1M2N7</accession>
<keyword evidence="2" id="KW-1185">Reference proteome</keyword>
<protein>
    <recommendedName>
        <fullName evidence="3">Transposase</fullName>
    </recommendedName>
</protein>
<sequence>MGNPLQDWVGDVAVWRMAAEIQPRTRQGDQRAAADSKHGRLSPVFSIKKTNRYISQPGFARKVAPHHKQTIKQMA</sequence>